<gene>
    <name evidence="9" type="primary">DHX30</name>
    <name evidence="9" type="ORF">Anas_04748</name>
</gene>
<evidence type="ECO:0000313" key="10">
    <source>
        <dbReference type="Proteomes" id="UP000326759"/>
    </source>
</evidence>
<evidence type="ECO:0000256" key="2">
    <source>
        <dbReference type="ARBA" id="ARBA00022801"/>
    </source>
</evidence>
<dbReference type="Gene3D" id="3.40.50.300">
    <property type="entry name" value="P-loop containing nucleotide triphosphate hydrolases"/>
    <property type="match status" value="2"/>
</dbReference>
<dbReference type="PROSITE" id="PS50137">
    <property type="entry name" value="DS_RBD"/>
    <property type="match status" value="1"/>
</dbReference>
<evidence type="ECO:0000256" key="3">
    <source>
        <dbReference type="ARBA" id="ARBA00022806"/>
    </source>
</evidence>
<dbReference type="Pfam" id="PF00271">
    <property type="entry name" value="Helicase_C"/>
    <property type="match status" value="1"/>
</dbReference>
<dbReference type="EMBL" id="SEYY01003175">
    <property type="protein sequence ID" value="KAB7504439.1"/>
    <property type="molecule type" value="Genomic_DNA"/>
</dbReference>
<dbReference type="Gene3D" id="3.30.160.20">
    <property type="match status" value="1"/>
</dbReference>
<feature type="domain" description="Helicase C-terminal" evidence="8">
    <location>
        <begin position="519"/>
        <end position="687"/>
    </location>
</feature>
<protein>
    <submittedName>
        <fullName evidence="9">Putative ATP-dependent RNA helicase DHX30</fullName>
    </submittedName>
</protein>
<dbReference type="CDD" id="cd00048">
    <property type="entry name" value="DSRM_SF"/>
    <property type="match status" value="1"/>
</dbReference>
<dbReference type="SUPFAM" id="SSF54768">
    <property type="entry name" value="dsRNA-binding domain-like"/>
    <property type="match status" value="1"/>
</dbReference>
<dbReference type="PANTHER" id="PTHR18934">
    <property type="entry name" value="ATP-DEPENDENT RNA HELICASE"/>
    <property type="match status" value="1"/>
</dbReference>
<dbReference type="Pfam" id="PF00270">
    <property type="entry name" value="DEAD"/>
    <property type="match status" value="1"/>
</dbReference>
<keyword evidence="3 9" id="KW-0347">Helicase</keyword>
<evidence type="ECO:0000259" key="8">
    <source>
        <dbReference type="PROSITE" id="PS51194"/>
    </source>
</evidence>
<dbReference type="Proteomes" id="UP000326759">
    <property type="component" value="Unassembled WGS sequence"/>
</dbReference>
<dbReference type="PANTHER" id="PTHR18934:SF257">
    <property type="entry name" value="ATP-DEPENDENT RNA HELICASE DHX30"/>
    <property type="match status" value="1"/>
</dbReference>
<dbReference type="PROSITE" id="PS51194">
    <property type="entry name" value="HELICASE_CTER"/>
    <property type="match status" value="1"/>
</dbReference>
<keyword evidence="5" id="KW-0694">RNA-binding</keyword>
<dbReference type="GO" id="GO:0005634">
    <property type="term" value="C:nucleus"/>
    <property type="evidence" value="ECO:0007669"/>
    <property type="project" value="TreeGrafter"/>
</dbReference>
<evidence type="ECO:0000259" key="6">
    <source>
        <dbReference type="PROSITE" id="PS50137"/>
    </source>
</evidence>
<evidence type="ECO:0000259" key="7">
    <source>
        <dbReference type="PROSITE" id="PS51192"/>
    </source>
</evidence>
<dbReference type="InterPro" id="IPR014720">
    <property type="entry name" value="dsRBD_dom"/>
</dbReference>
<evidence type="ECO:0000256" key="1">
    <source>
        <dbReference type="ARBA" id="ARBA00022741"/>
    </source>
</evidence>
<evidence type="ECO:0000256" key="4">
    <source>
        <dbReference type="ARBA" id="ARBA00022840"/>
    </source>
</evidence>
<dbReference type="CDD" id="cd17917">
    <property type="entry name" value="DEXHc_RHA-like"/>
    <property type="match status" value="1"/>
</dbReference>
<dbReference type="SUPFAM" id="SSF52540">
    <property type="entry name" value="P-loop containing nucleoside triphosphate hydrolases"/>
    <property type="match status" value="1"/>
</dbReference>
<dbReference type="InterPro" id="IPR002464">
    <property type="entry name" value="DNA/RNA_helicase_DEAH_CS"/>
</dbReference>
<dbReference type="GO" id="GO:0016787">
    <property type="term" value="F:hydrolase activity"/>
    <property type="evidence" value="ECO:0007669"/>
    <property type="project" value="UniProtKB-KW"/>
</dbReference>
<dbReference type="InterPro" id="IPR014001">
    <property type="entry name" value="Helicase_ATP-bd"/>
</dbReference>
<keyword evidence="4" id="KW-0067">ATP-binding</keyword>
<feature type="domain" description="DRBM" evidence="6">
    <location>
        <begin position="91"/>
        <end position="173"/>
    </location>
</feature>
<dbReference type="InterPro" id="IPR027417">
    <property type="entry name" value="P-loop_NTPase"/>
</dbReference>
<evidence type="ECO:0000256" key="5">
    <source>
        <dbReference type="PROSITE-ProRule" id="PRU00266"/>
    </source>
</evidence>
<dbReference type="OrthoDB" id="5600252at2759"/>
<dbReference type="InterPro" id="IPR007502">
    <property type="entry name" value="Helicase-assoc_dom"/>
</dbReference>
<dbReference type="GO" id="GO:0002151">
    <property type="term" value="F:G-quadruplex RNA binding"/>
    <property type="evidence" value="ECO:0007669"/>
    <property type="project" value="TreeGrafter"/>
</dbReference>
<dbReference type="InterPro" id="IPR011545">
    <property type="entry name" value="DEAD/DEAH_box_helicase_dom"/>
</dbReference>
<accession>A0A5N5TE43</accession>
<sequence>RNKLNILTNNKTGLPEVPEDSFCERFSQIILDDFASKFCFYPNWFRTRRIHRNVYLSKDKHDGDDHLISKYRGAIEKDETLIKSMVNIFPFPRNSFKNFYHLSITNLKKDYDELGPRDNKFFKFDQHGKVHEPVFVCNLELKGPIHQEIYGYGLNKKQAEAAASLKALNILFEKRLMDKKGRPSETSHSSSTKHKLSEKALKISMPLRISLFNIILEEAEILIRKYETTVKPLIENAENKYLEANKSLDRRTPKEVRDLMTGKILEDDIVSVERNIDMVLQATKISEKKEISLPIYDVKEKILDSLLKNTVVIIEGGTGCGKSTQVPQIILNNWIENDKGSMCNVIIAQPRRIATKCIAQRVAQERFENLGNTVGYKMRLEQKMLQRRGGLMFYTCGSLREMIQLNPLLEGISHVIIDEVHERSVDTDLLLLLVKRALSNGATFKLILMSATARTDDLESYFNTECVLSVPSGTLYPVKSYFMNDLISVITCKNDSEIIHTTMESPEAKLLPPSLNYEYVTQFVMYIHKEKPEGAILVFLPGWNDIMTLKGTLEKNDELWILPLHSKLHTTSQSEVFEKPPEGKRKVILSTNIAETSLTINDVVYVIDSGLQNESRYDPSRNISTMQLVWISKANATQRKGRTGRVQPGEVYCLYDEETFNNMEEYPTPEICRLPLETVALRCKSYFKDINVQDMLKELINPPLEIAVEKALDTLQHLQLLKRNDSDFGSEILTPLGKMAATFSTSPYLSKPLIYSAFLGCIKPTLNFVCLENRFSNIFMTPQENMDLRKLKLSYNDDSDTLAASGVVGHALKCFKNFNRSEEEDTAMQLICPRRINTSFKIREAFKKQLIEHLPNFTPCHLHEDEINEDDDEKEEKYPFNTKTQITLACFVPASNLIIRRVKHRKKNPLLLEKLWNEIINFYMNQDMFTITDSEELGSDKSSIMEFTEELRELTRILIRPPLITDDDDDSSSDNNNN</sequence>
<reference evidence="9 10" key="1">
    <citation type="journal article" date="2019" name="PLoS Biol.">
        <title>Sex chromosomes control vertical transmission of feminizing Wolbachia symbionts in an isopod.</title>
        <authorList>
            <person name="Becking T."/>
            <person name="Chebbi M.A."/>
            <person name="Giraud I."/>
            <person name="Moumen B."/>
            <person name="Laverre T."/>
            <person name="Caubet Y."/>
            <person name="Peccoud J."/>
            <person name="Gilbert C."/>
            <person name="Cordaux R."/>
        </authorList>
    </citation>
    <scope>NUCLEOTIDE SEQUENCE [LARGE SCALE GENOMIC DNA]</scope>
    <source>
        <strain evidence="9">ANa2</strain>
        <tissue evidence="9">Whole body excluding digestive tract and cuticle</tissue>
    </source>
</reference>
<evidence type="ECO:0000313" key="9">
    <source>
        <dbReference type="EMBL" id="KAB7504439.1"/>
    </source>
</evidence>
<dbReference type="GO" id="GO:0003724">
    <property type="term" value="F:RNA helicase activity"/>
    <property type="evidence" value="ECO:0007669"/>
    <property type="project" value="TreeGrafter"/>
</dbReference>
<comment type="caution">
    <text evidence="9">The sequence shown here is derived from an EMBL/GenBank/DDBJ whole genome shotgun (WGS) entry which is preliminary data.</text>
</comment>
<dbReference type="PROSITE" id="PS00690">
    <property type="entry name" value="DEAH_ATP_HELICASE"/>
    <property type="match status" value="1"/>
</dbReference>
<dbReference type="SMART" id="SM00487">
    <property type="entry name" value="DEXDc"/>
    <property type="match status" value="1"/>
</dbReference>
<dbReference type="GO" id="GO:0005524">
    <property type="term" value="F:ATP binding"/>
    <property type="evidence" value="ECO:0007669"/>
    <property type="project" value="UniProtKB-KW"/>
</dbReference>
<proteinExistence type="predicted"/>
<dbReference type="GO" id="GO:0003678">
    <property type="term" value="F:DNA helicase activity"/>
    <property type="evidence" value="ECO:0007669"/>
    <property type="project" value="TreeGrafter"/>
</dbReference>
<dbReference type="Gene3D" id="1.20.120.1080">
    <property type="match status" value="1"/>
</dbReference>
<dbReference type="InterPro" id="IPR001650">
    <property type="entry name" value="Helicase_C-like"/>
</dbReference>
<keyword evidence="10" id="KW-1185">Reference proteome</keyword>
<name>A0A5N5TE43_9CRUS</name>
<keyword evidence="2" id="KW-0378">Hydrolase</keyword>
<dbReference type="GO" id="GO:0005737">
    <property type="term" value="C:cytoplasm"/>
    <property type="evidence" value="ECO:0007669"/>
    <property type="project" value="TreeGrafter"/>
</dbReference>
<feature type="non-terminal residue" evidence="9">
    <location>
        <position position="1"/>
    </location>
</feature>
<feature type="domain" description="Helicase ATP-binding" evidence="7">
    <location>
        <begin position="303"/>
        <end position="471"/>
    </location>
</feature>
<dbReference type="CDD" id="cd18791">
    <property type="entry name" value="SF2_C_RHA"/>
    <property type="match status" value="1"/>
</dbReference>
<organism evidence="9 10">
    <name type="scientific">Armadillidium nasatum</name>
    <dbReference type="NCBI Taxonomy" id="96803"/>
    <lineage>
        <taxon>Eukaryota</taxon>
        <taxon>Metazoa</taxon>
        <taxon>Ecdysozoa</taxon>
        <taxon>Arthropoda</taxon>
        <taxon>Crustacea</taxon>
        <taxon>Multicrustacea</taxon>
        <taxon>Malacostraca</taxon>
        <taxon>Eumalacostraca</taxon>
        <taxon>Peracarida</taxon>
        <taxon>Isopoda</taxon>
        <taxon>Oniscidea</taxon>
        <taxon>Crinocheta</taxon>
        <taxon>Armadillidiidae</taxon>
        <taxon>Armadillidium</taxon>
    </lineage>
</organism>
<dbReference type="SMART" id="SM00490">
    <property type="entry name" value="HELICc"/>
    <property type="match status" value="1"/>
</dbReference>
<dbReference type="SMART" id="SM00847">
    <property type="entry name" value="HA2"/>
    <property type="match status" value="1"/>
</dbReference>
<dbReference type="AlphaFoldDB" id="A0A5N5TE43"/>
<keyword evidence="1" id="KW-0547">Nucleotide-binding</keyword>
<dbReference type="PROSITE" id="PS51192">
    <property type="entry name" value="HELICASE_ATP_BIND_1"/>
    <property type="match status" value="1"/>
</dbReference>